<dbReference type="PANTHER" id="PTHR43312">
    <property type="entry name" value="D-THREO-ALDOSE 1-DEHYDROGENASE"/>
    <property type="match status" value="1"/>
</dbReference>
<dbReference type="AlphaFoldDB" id="A0A653DYP2"/>
<feature type="signal peptide" evidence="1">
    <location>
        <begin position="1"/>
        <end position="30"/>
    </location>
</feature>
<dbReference type="EMBL" id="LR215729">
    <property type="protein sequence ID" value="VEV95582.1"/>
    <property type="molecule type" value="Genomic_DNA"/>
</dbReference>
<keyword evidence="1" id="KW-0732">Signal</keyword>
<organism evidence="3">
    <name type="scientific">Pseudomonas marincola</name>
    <dbReference type="NCBI Taxonomy" id="437900"/>
    <lineage>
        <taxon>Bacteria</taxon>
        <taxon>Pseudomonadati</taxon>
        <taxon>Pseudomonadota</taxon>
        <taxon>Gammaproteobacteria</taxon>
        <taxon>Pseudomonadales</taxon>
        <taxon>Pseudomonadaceae</taxon>
        <taxon>Pseudomonas</taxon>
    </lineage>
</organism>
<dbReference type="InterPro" id="IPR020471">
    <property type="entry name" value="AKR"/>
</dbReference>
<evidence type="ECO:0000313" key="3">
    <source>
        <dbReference type="EMBL" id="VEV95582.1"/>
    </source>
</evidence>
<dbReference type="InterPro" id="IPR036812">
    <property type="entry name" value="NAD(P)_OxRdtase_dom_sf"/>
</dbReference>
<dbReference type="InterPro" id="IPR006311">
    <property type="entry name" value="TAT_signal"/>
</dbReference>
<dbReference type="PRINTS" id="PR00069">
    <property type="entry name" value="ALDKETRDTASE"/>
</dbReference>
<reference evidence="3" key="1">
    <citation type="submission" date="2019-02" db="EMBL/GenBank/DDBJ databases">
        <authorList>
            <consortium name="Genoscope - CEA"/>
            <person name="William W."/>
        </authorList>
    </citation>
    <scope>NUCLEOTIDE SEQUENCE [LARGE SCALE GENOMIC DNA]</scope>
    <source>
        <strain evidence="3">YSy11</strain>
    </source>
</reference>
<sequence length="307" mass="33932">MSSRRRFIQNSATLLGLAVCNPLLSNAVFADDLSQLLKREIPSSGEKLPVIGLGTSRTFDVGLDDASLKELDGVMRTFINGGAKLIDTAPSYGNSEAATGSLLKRTGTHGKAFLATKISATGRDQGLAQFQHSQKVLHRQTIDLLQVHNLRDTNTQFKLMRELKEQGLVRYIGVTHYLDSAHDDLLAVLAREKLDFVQFNYSLGERNAEERLLPYCADNGIATLINRPFMRGELLGRIKGQPLPEWAIEVDATSWAQLLLKFILSNPAATVVIPATSTPRYMADNIKAGMGRLPDERNRQRIIQAFS</sequence>
<name>A0A653DYP2_9PSED</name>
<dbReference type="GO" id="GO:0016491">
    <property type="term" value="F:oxidoreductase activity"/>
    <property type="evidence" value="ECO:0007669"/>
    <property type="project" value="InterPro"/>
</dbReference>
<evidence type="ECO:0000256" key="1">
    <source>
        <dbReference type="SAM" id="SignalP"/>
    </source>
</evidence>
<dbReference type="PROSITE" id="PS51318">
    <property type="entry name" value="TAT"/>
    <property type="match status" value="1"/>
</dbReference>
<evidence type="ECO:0000259" key="2">
    <source>
        <dbReference type="Pfam" id="PF00248"/>
    </source>
</evidence>
<feature type="chain" id="PRO_5025032666" evidence="1">
    <location>
        <begin position="31"/>
        <end position="307"/>
    </location>
</feature>
<dbReference type="Gene3D" id="3.20.20.100">
    <property type="entry name" value="NADP-dependent oxidoreductase domain"/>
    <property type="match status" value="1"/>
</dbReference>
<dbReference type="Pfam" id="PF00248">
    <property type="entry name" value="Aldo_ket_red"/>
    <property type="match status" value="1"/>
</dbReference>
<dbReference type="InterPro" id="IPR053135">
    <property type="entry name" value="AKR2_Oxidoreductase"/>
</dbReference>
<feature type="domain" description="NADP-dependent oxidoreductase" evidence="2">
    <location>
        <begin position="51"/>
        <end position="297"/>
    </location>
</feature>
<proteinExistence type="predicted"/>
<dbReference type="InterPro" id="IPR023210">
    <property type="entry name" value="NADP_OxRdtase_dom"/>
</dbReference>
<protein>
    <submittedName>
        <fullName evidence="3">Aldo/keto reductase</fullName>
    </submittedName>
</protein>
<dbReference type="SUPFAM" id="SSF51430">
    <property type="entry name" value="NAD(P)-linked oxidoreductase"/>
    <property type="match status" value="1"/>
</dbReference>
<dbReference type="PANTHER" id="PTHR43312:SF1">
    <property type="entry name" value="NADP-DEPENDENT OXIDOREDUCTASE DOMAIN-CONTAINING PROTEIN"/>
    <property type="match status" value="1"/>
</dbReference>
<dbReference type="RefSeq" id="WP_150547489.1">
    <property type="nucleotide sequence ID" value="NZ_LR215729.2"/>
</dbReference>
<accession>A0A653DYP2</accession>
<dbReference type="CDD" id="cd19095">
    <property type="entry name" value="AKR_PA4992-like"/>
    <property type="match status" value="1"/>
</dbReference>
<gene>
    <name evidence="3" type="ORF">PMYSY11_0535</name>
</gene>